<proteinExistence type="predicted"/>
<feature type="signal peptide" evidence="1">
    <location>
        <begin position="1"/>
        <end position="21"/>
    </location>
</feature>
<dbReference type="EMBL" id="NCKW01017077">
    <property type="protein sequence ID" value="POM59632.1"/>
    <property type="molecule type" value="Genomic_DNA"/>
</dbReference>
<evidence type="ECO:0000256" key="1">
    <source>
        <dbReference type="SAM" id="SignalP"/>
    </source>
</evidence>
<gene>
    <name evidence="2" type="ORF">PHPALM_31606</name>
</gene>
<dbReference type="AlphaFoldDB" id="A0A2P4X259"/>
<organism evidence="2 3">
    <name type="scientific">Phytophthora palmivora</name>
    <dbReference type="NCBI Taxonomy" id="4796"/>
    <lineage>
        <taxon>Eukaryota</taxon>
        <taxon>Sar</taxon>
        <taxon>Stramenopiles</taxon>
        <taxon>Oomycota</taxon>
        <taxon>Peronosporomycetes</taxon>
        <taxon>Peronosporales</taxon>
        <taxon>Peronosporaceae</taxon>
        <taxon>Phytophthora</taxon>
    </lineage>
</organism>
<sequence>MRLYLVALLVTGAFLVNVERATSFQQTTPHYPTVIIRSITDHQNSVAPKRLLRHYREDDEERTIGGGTISELATKLKGGVSNLAKKFVGINKYEDQIAKTLDPVVYNALTTSGLSKLTSDVEKINSNNLIKKVSVIGILTTRYGDDGLAKALVTAKQKAGDPVLALQIQALRKDQMTRWLKGGNSVDDVFNLLKIRDDRFHMIASRKLEVLDDYIKFVNPQKYDQTSLAKTLIKTYGSEDNVLKLLAAGKHHGHTANLLEDSLLSKWAGEGQLPANVFQWLKLYNNVNDAFTADHLNKIAKYVDDFYRKDRVNQRSALTIYTNSFGDATVAKELALAARNPLASKVAKELQTQQLQGWIASRLSVDDVFNILKIKKEKGASSWQLDVLEKFISRKSGEQSVIKILTEKFGGNNLALILERASKHRKTSTSSKLTKASALQEKQFAALVDDNIRPDNFMSYLFKTSITSATKEQNEIAAKFAKVYKFISRKSGEHNVIKTLTEQFGGNRNLATILERTSKSRDATILQKQQFI</sequence>
<keyword evidence="3" id="KW-1185">Reference proteome</keyword>
<reference evidence="2 3" key="1">
    <citation type="journal article" date="2017" name="Genome Biol. Evol.">
        <title>Phytophthora megakarya and P. palmivora, closely related causal agents of cacao black pod rot, underwent increases in genome sizes and gene numbers by different mechanisms.</title>
        <authorList>
            <person name="Ali S.S."/>
            <person name="Shao J."/>
            <person name="Lary D.J."/>
            <person name="Kronmiller B."/>
            <person name="Shen D."/>
            <person name="Strem M.D."/>
            <person name="Amoako-Attah I."/>
            <person name="Akrofi A.Y."/>
            <person name="Begoude B.A."/>
            <person name="Ten Hoopen G.M."/>
            <person name="Coulibaly K."/>
            <person name="Kebe B.I."/>
            <person name="Melnick R.L."/>
            <person name="Guiltinan M.J."/>
            <person name="Tyler B.M."/>
            <person name="Meinhardt L.W."/>
            <person name="Bailey B.A."/>
        </authorList>
    </citation>
    <scope>NUCLEOTIDE SEQUENCE [LARGE SCALE GENOMIC DNA]</scope>
    <source>
        <strain evidence="3">sbr112.9</strain>
    </source>
</reference>
<accession>A0A2P4X259</accession>
<keyword evidence="1" id="KW-0732">Signal</keyword>
<comment type="caution">
    <text evidence="2">The sequence shown here is derived from an EMBL/GenBank/DDBJ whole genome shotgun (WGS) entry which is preliminary data.</text>
</comment>
<dbReference type="OrthoDB" id="126417at2759"/>
<evidence type="ECO:0000313" key="3">
    <source>
        <dbReference type="Proteomes" id="UP000237271"/>
    </source>
</evidence>
<protein>
    <submittedName>
        <fullName evidence="2">Secreted RxLR effector peptide protein</fullName>
    </submittedName>
</protein>
<feature type="chain" id="PRO_5015127210" evidence="1">
    <location>
        <begin position="22"/>
        <end position="532"/>
    </location>
</feature>
<evidence type="ECO:0000313" key="2">
    <source>
        <dbReference type="EMBL" id="POM59632.1"/>
    </source>
</evidence>
<dbReference type="Proteomes" id="UP000237271">
    <property type="component" value="Unassembled WGS sequence"/>
</dbReference>
<name>A0A2P4X259_9STRA</name>